<sequence length="460" mass="52566">MTTESEPLLTLIEEEANYPNITPLVTPNTHAPEDPVDTTSEPNLNDPVLQFIVQNFNRVNAMYTAFTHARKDIPHRSLATNGNPTVQPWNSDSEEAHPSKALGKTFVESDGADPTPAIPLGSNDTKGKTTQNVEFYHQPFVFKEPNRDTRYLIASPFTSRIRDYDMPDGLKVPANLKTYDGMSDPDDHLTIFMARFWYENLAPGSIDGFYQLRDKFRANFLQQRRFQKTQAEILGIRQRPDESLKDYVARCYGAFISGLRPGRLFKDLIARPPTSLEDLFTQTHNFIRAEDANNENRLREPRQGNRETKQHVTYKDLPRKPKDKFISRSATRYSEHRKAPHDGFTALVKSPEEIFATVEGNKRDKTKYCEFHEDHGHDTNDCIDLRKEIGAKTQNNSQATVPSGSRNNNQPQIDWNKREEASGKPKNEIHMTLHDRPTTTDPRCSYPSITFSEEDPGAQQ</sequence>
<dbReference type="PANTHER" id="PTHR33223">
    <property type="entry name" value="CCHC-TYPE DOMAIN-CONTAINING PROTEIN"/>
    <property type="match status" value="1"/>
</dbReference>
<dbReference type="Pfam" id="PF03732">
    <property type="entry name" value="Retrotrans_gag"/>
    <property type="match status" value="1"/>
</dbReference>
<feature type="compositionally biased region" description="Polar residues" evidence="1">
    <location>
        <begin position="439"/>
        <end position="451"/>
    </location>
</feature>
<feature type="region of interest" description="Disordered" evidence="1">
    <location>
        <begin position="291"/>
        <end position="312"/>
    </location>
</feature>
<gene>
    <name evidence="3" type="ORF">CTI12_AA566050</name>
</gene>
<feature type="compositionally biased region" description="Basic and acidic residues" evidence="1">
    <location>
        <begin position="415"/>
        <end position="438"/>
    </location>
</feature>
<dbReference type="Proteomes" id="UP000245207">
    <property type="component" value="Unassembled WGS sequence"/>
</dbReference>
<dbReference type="InterPro" id="IPR005162">
    <property type="entry name" value="Retrotrans_gag_dom"/>
</dbReference>
<organism evidence="3 4">
    <name type="scientific">Artemisia annua</name>
    <name type="common">Sweet wormwood</name>
    <dbReference type="NCBI Taxonomy" id="35608"/>
    <lineage>
        <taxon>Eukaryota</taxon>
        <taxon>Viridiplantae</taxon>
        <taxon>Streptophyta</taxon>
        <taxon>Embryophyta</taxon>
        <taxon>Tracheophyta</taxon>
        <taxon>Spermatophyta</taxon>
        <taxon>Magnoliopsida</taxon>
        <taxon>eudicotyledons</taxon>
        <taxon>Gunneridae</taxon>
        <taxon>Pentapetalae</taxon>
        <taxon>asterids</taxon>
        <taxon>campanulids</taxon>
        <taxon>Asterales</taxon>
        <taxon>Asteraceae</taxon>
        <taxon>Asteroideae</taxon>
        <taxon>Anthemideae</taxon>
        <taxon>Artemisiinae</taxon>
        <taxon>Artemisia</taxon>
    </lineage>
</organism>
<reference evidence="3 4" key="1">
    <citation type="journal article" date="2018" name="Mol. Plant">
        <title>The genome of Artemisia annua provides insight into the evolution of Asteraceae family and artemisinin biosynthesis.</title>
        <authorList>
            <person name="Shen Q."/>
            <person name="Zhang L."/>
            <person name="Liao Z."/>
            <person name="Wang S."/>
            <person name="Yan T."/>
            <person name="Shi P."/>
            <person name="Liu M."/>
            <person name="Fu X."/>
            <person name="Pan Q."/>
            <person name="Wang Y."/>
            <person name="Lv Z."/>
            <person name="Lu X."/>
            <person name="Zhang F."/>
            <person name="Jiang W."/>
            <person name="Ma Y."/>
            <person name="Chen M."/>
            <person name="Hao X."/>
            <person name="Li L."/>
            <person name="Tang Y."/>
            <person name="Lv G."/>
            <person name="Zhou Y."/>
            <person name="Sun X."/>
            <person name="Brodelius P.E."/>
            <person name="Rose J.K.C."/>
            <person name="Tang K."/>
        </authorList>
    </citation>
    <scope>NUCLEOTIDE SEQUENCE [LARGE SCALE GENOMIC DNA]</scope>
    <source>
        <strain evidence="4">cv. Huhao1</strain>
        <tissue evidence="3">Leaf</tissue>
    </source>
</reference>
<evidence type="ECO:0000313" key="3">
    <source>
        <dbReference type="EMBL" id="PWA40091.1"/>
    </source>
</evidence>
<feature type="compositionally biased region" description="Polar residues" evidence="1">
    <location>
        <begin position="78"/>
        <end position="91"/>
    </location>
</feature>
<protein>
    <submittedName>
        <fullName evidence="3">Retrotransposon gag domain-containing protein</fullName>
    </submittedName>
</protein>
<dbReference type="AlphaFoldDB" id="A0A2U1KTL5"/>
<accession>A0A2U1KTL5</accession>
<comment type="caution">
    <text evidence="3">The sequence shown here is derived from an EMBL/GenBank/DDBJ whole genome shotgun (WGS) entry which is preliminary data.</text>
</comment>
<keyword evidence="4" id="KW-1185">Reference proteome</keyword>
<dbReference type="EMBL" id="PKPP01014064">
    <property type="protein sequence ID" value="PWA40091.1"/>
    <property type="molecule type" value="Genomic_DNA"/>
</dbReference>
<name>A0A2U1KTL5_ARTAN</name>
<evidence type="ECO:0000313" key="4">
    <source>
        <dbReference type="Proteomes" id="UP000245207"/>
    </source>
</evidence>
<feature type="compositionally biased region" description="Polar residues" evidence="1">
    <location>
        <begin position="394"/>
        <end position="413"/>
    </location>
</feature>
<feature type="region of interest" description="Disordered" evidence="1">
    <location>
        <begin position="394"/>
        <end position="460"/>
    </location>
</feature>
<evidence type="ECO:0000259" key="2">
    <source>
        <dbReference type="Pfam" id="PF03732"/>
    </source>
</evidence>
<evidence type="ECO:0000256" key="1">
    <source>
        <dbReference type="SAM" id="MobiDB-lite"/>
    </source>
</evidence>
<proteinExistence type="predicted"/>
<feature type="domain" description="Retrotransposon gag" evidence="2">
    <location>
        <begin position="194"/>
        <end position="250"/>
    </location>
</feature>
<dbReference type="PANTHER" id="PTHR33223:SF10">
    <property type="entry name" value="AMINOTRANSFERASE-LIKE PLANT MOBILE DOMAIN-CONTAINING PROTEIN"/>
    <property type="match status" value="1"/>
</dbReference>
<dbReference type="OrthoDB" id="1434155at2759"/>
<feature type="region of interest" description="Disordered" evidence="1">
    <location>
        <begin position="75"/>
        <end position="97"/>
    </location>
</feature>